<reference evidence="7 8" key="1">
    <citation type="submission" date="2019-11" db="EMBL/GenBank/DDBJ databases">
        <title>Comparative genomics of hydrocarbon-degrading Desulfosarcina strains.</title>
        <authorList>
            <person name="Watanabe M."/>
            <person name="Kojima H."/>
            <person name="Fukui M."/>
        </authorList>
    </citation>
    <scope>NUCLEOTIDE SEQUENCE [LARGE SCALE GENOMIC DNA]</scope>
    <source>
        <strain evidence="7 8">28bB2T</strain>
    </source>
</reference>
<protein>
    <recommendedName>
        <fullName evidence="5">Citrate synthase</fullName>
    </recommendedName>
</protein>
<dbReference type="PANTHER" id="PTHR11739">
    <property type="entry name" value="CITRATE SYNTHASE"/>
    <property type="match status" value="1"/>
</dbReference>
<dbReference type="GO" id="GO:0036440">
    <property type="term" value="F:citrate synthase activity"/>
    <property type="evidence" value="ECO:0007669"/>
    <property type="project" value="UniProtKB-EC"/>
</dbReference>
<organism evidence="7 8">
    <name type="scientific">Desulfosarcina ovata subsp. sediminis</name>
    <dbReference type="NCBI Taxonomy" id="885957"/>
    <lineage>
        <taxon>Bacteria</taxon>
        <taxon>Pseudomonadati</taxon>
        <taxon>Thermodesulfobacteriota</taxon>
        <taxon>Desulfobacteria</taxon>
        <taxon>Desulfobacterales</taxon>
        <taxon>Desulfosarcinaceae</taxon>
        <taxon>Desulfosarcina</taxon>
    </lineage>
</organism>
<dbReference type="Pfam" id="PF00285">
    <property type="entry name" value="Citrate_synt"/>
    <property type="match status" value="1"/>
</dbReference>
<evidence type="ECO:0000256" key="1">
    <source>
        <dbReference type="ARBA" id="ARBA00004751"/>
    </source>
</evidence>
<proteinExistence type="inferred from homology"/>
<sequence>MEACKPVLNTGLRGVTIASTKVSDVDGAKGKLIYRGYLVKDLAGKATFEEVVHLLLFERLPDQGELAAIRRQIADQRAIPAAILTAMQGMPKDALPMDVLQATVPMLANYDPDIRNFDIDSAGRMAIRLIAKFPTIVAAWDRIRNGKTPIDPDPALSQAANLLHMLSGEPPDDELTGFMDAALVLHAEHSFNASTFAAREVASTKAHMYAAVAAGVGSLSGPLHGGANTRVMQMLLAIGDVDKVDDYIANILDTGGVIMGLGHAVYQVDDPRAHILAPMSLALGQRSGDTRWYDLSKALEVKGKAAFKQRKGKDIFVNVDFYSASLYYYMGIAVDLFTPIFAISRIAGWCAHVIEEQFGGAEAKPTLYRPESDYIGDYCGPDECAFVPLNERKPE</sequence>
<dbReference type="GO" id="GO:0006099">
    <property type="term" value="P:tricarboxylic acid cycle"/>
    <property type="evidence" value="ECO:0007669"/>
    <property type="project" value="UniProtKB-UniPathway"/>
</dbReference>
<evidence type="ECO:0000256" key="5">
    <source>
        <dbReference type="PIRNR" id="PIRNR001369"/>
    </source>
</evidence>
<gene>
    <name evidence="7" type="ORF">DSCO28_35940</name>
</gene>
<dbReference type="InterPro" id="IPR016142">
    <property type="entry name" value="Citrate_synth-like_lrg_a-sub"/>
</dbReference>
<dbReference type="Proteomes" id="UP000425960">
    <property type="component" value="Chromosome"/>
</dbReference>
<evidence type="ECO:0000313" key="8">
    <source>
        <dbReference type="Proteomes" id="UP000425960"/>
    </source>
</evidence>
<evidence type="ECO:0000256" key="4">
    <source>
        <dbReference type="ARBA" id="ARBA00049288"/>
    </source>
</evidence>
<evidence type="ECO:0000256" key="3">
    <source>
        <dbReference type="ARBA" id="ARBA00022679"/>
    </source>
</evidence>
<dbReference type="InterPro" id="IPR016143">
    <property type="entry name" value="Citrate_synth-like_sm_a-sub"/>
</dbReference>
<dbReference type="KEGG" id="dov:DSCO28_35940"/>
<evidence type="ECO:0000313" key="7">
    <source>
        <dbReference type="EMBL" id="BBO83028.1"/>
    </source>
</evidence>
<dbReference type="AlphaFoldDB" id="A0A5K7ZS39"/>
<dbReference type="InterPro" id="IPR036969">
    <property type="entry name" value="Citrate_synthase_sf"/>
</dbReference>
<feature type="active site" evidence="6">
    <location>
        <position position="263"/>
    </location>
</feature>
<dbReference type="SUPFAM" id="SSF48256">
    <property type="entry name" value="Citrate synthase"/>
    <property type="match status" value="1"/>
</dbReference>
<dbReference type="GO" id="GO:0005975">
    <property type="term" value="P:carbohydrate metabolic process"/>
    <property type="evidence" value="ECO:0007669"/>
    <property type="project" value="TreeGrafter"/>
</dbReference>
<dbReference type="PIRSF" id="PIRSF001369">
    <property type="entry name" value="Citrate_synth"/>
    <property type="match status" value="1"/>
</dbReference>
<dbReference type="InterPro" id="IPR024176">
    <property type="entry name" value="Citrate_synthase_bac-typ"/>
</dbReference>
<dbReference type="Gene3D" id="1.10.230.10">
    <property type="entry name" value="Cytochrome P450-Terp, domain 2"/>
    <property type="match status" value="1"/>
</dbReference>
<accession>A0A5K7ZS39</accession>
<comment type="catalytic activity">
    <reaction evidence="4">
        <text>oxaloacetate + acetyl-CoA + H2O = citrate + CoA + H(+)</text>
        <dbReference type="Rhea" id="RHEA:16845"/>
        <dbReference type="ChEBI" id="CHEBI:15377"/>
        <dbReference type="ChEBI" id="CHEBI:15378"/>
        <dbReference type="ChEBI" id="CHEBI:16452"/>
        <dbReference type="ChEBI" id="CHEBI:16947"/>
        <dbReference type="ChEBI" id="CHEBI:57287"/>
        <dbReference type="ChEBI" id="CHEBI:57288"/>
        <dbReference type="EC" id="2.3.3.16"/>
    </reaction>
</comment>
<dbReference type="InterPro" id="IPR002020">
    <property type="entry name" value="Citrate_synthase"/>
</dbReference>
<dbReference type="PRINTS" id="PR00143">
    <property type="entry name" value="CITRTSNTHASE"/>
</dbReference>
<evidence type="ECO:0000256" key="2">
    <source>
        <dbReference type="ARBA" id="ARBA00010566"/>
    </source>
</evidence>
<feature type="active site" evidence="6">
    <location>
        <position position="320"/>
    </location>
</feature>
<comment type="pathway">
    <text evidence="1">Carbohydrate metabolism; tricarboxylic acid cycle; isocitrate from oxaloacetate: step 1/2.</text>
</comment>
<evidence type="ECO:0000256" key="6">
    <source>
        <dbReference type="PIRSR" id="PIRSR001369-1"/>
    </source>
</evidence>
<dbReference type="UniPathway" id="UPA00223">
    <property type="reaction ID" value="UER00717"/>
</dbReference>
<dbReference type="Gene3D" id="1.10.580.10">
    <property type="entry name" value="Citrate Synthase, domain 1"/>
    <property type="match status" value="1"/>
</dbReference>
<dbReference type="RefSeq" id="WP_155323334.1">
    <property type="nucleotide sequence ID" value="NZ_AP021876.1"/>
</dbReference>
<comment type="similarity">
    <text evidence="2 5">Belongs to the citrate synthase family.</text>
</comment>
<dbReference type="EMBL" id="AP021876">
    <property type="protein sequence ID" value="BBO83028.1"/>
    <property type="molecule type" value="Genomic_DNA"/>
</dbReference>
<keyword evidence="3 5" id="KW-0808">Transferase</keyword>
<name>A0A5K7ZS39_9BACT</name>
<dbReference type="PANTHER" id="PTHR11739:SF4">
    <property type="entry name" value="CITRATE SYNTHASE, PEROXISOMAL"/>
    <property type="match status" value="1"/>
</dbReference>